<dbReference type="InterPro" id="IPR012337">
    <property type="entry name" value="RNaseH-like_sf"/>
</dbReference>
<evidence type="ECO:0000313" key="12">
    <source>
        <dbReference type="EMBL" id="GJT70184.1"/>
    </source>
</evidence>
<evidence type="ECO:0000256" key="10">
    <source>
        <dbReference type="SAM" id="MobiDB-lite"/>
    </source>
</evidence>
<sequence length="582" mass="66278">MSSKCNNIKLALRNDKSEFVCASCKKCLITANHDLCVFNYVNDMNSRDNNQSVNVSNTTNYKKHKPNVKKSKKLGSKERLASPRPRKPRTCLSESECQSDTYAGDHACASNPQEPTKKRFPNSTFCLGRLWRSSMGEYFVEGLGHNLFSVRQFCDSHLEVAFIRNTFFVRNLEGVDLLKGSRTTNLYTINLYEMTLTSPICLMARATSTKSWLWHQRLSLLNFDTINNLAKNNLVTALPKFKYTKEHLCPLCEQGKSRKVPHKPKHVPNSKNRLHLLHMDLCGPMRVKSINGKRYVLVIGDDYSRHTWVHFLRSKDEAPEEIKTFLKKSQVLLQASTIIDVDELQQQPKHVQQQDNQPQLQSEVVVENIYNAMFDENMFINLFAPASISSDESSSQYVDPSNIHTSCRMLGYLQEYFWQNSIFKRKVHELVIKKARLYSAVNCGGRICVSIRLMCSIPLDVNTGEAKTTSYERLRGRPTAATRKPDDLSYDSHQPEIFYTSVGNPIKDILLKLNIPDHRILKDGGKGRGFNDFPRFVGALIADFAIGSTVNLALKMKGDMIIENLNLNPTIDAIEDILEKVP</sequence>
<evidence type="ECO:0000256" key="7">
    <source>
        <dbReference type="ARBA" id="ARBA00022918"/>
    </source>
</evidence>
<protein>
    <submittedName>
        <fullName evidence="12">Retrovirus-related pol polyprotein from transposon TNT 1-94</fullName>
    </submittedName>
</protein>
<evidence type="ECO:0000256" key="4">
    <source>
        <dbReference type="ARBA" id="ARBA00022801"/>
    </source>
</evidence>
<feature type="domain" description="GAG-pre-integrase" evidence="11">
    <location>
        <begin position="186"/>
        <end position="257"/>
    </location>
</feature>
<dbReference type="Proteomes" id="UP001151760">
    <property type="component" value="Unassembled WGS sequence"/>
</dbReference>
<comment type="caution">
    <text evidence="12">The sequence shown here is derived from an EMBL/GenBank/DDBJ whole genome shotgun (WGS) entry which is preliminary data.</text>
</comment>
<keyword evidence="9" id="KW-0233">DNA recombination</keyword>
<dbReference type="Gene3D" id="3.30.420.10">
    <property type="entry name" value="Ribonuclease H-like superfamily/Ribonuclease H"/>
    <property type="match status" value="1"/>
</dbReference>
<evidence type="ECO:0000313" key="13">
    <source>
        <dbReference type="Proteomes" id="UP001151760"/>
    </source>
</evidence>
<feature type="region of interest" description="Disordered" evidence="10">
    <location>
        <begin position="48"/>
        <end position="92"/>
    </location>
</feature>
<keyword evidence="6" id="KW-0229">DNA integration</keyword>
<dbReference type="SUPFAM" id="SSF53098">
    <property type="entry name" value="Ribonuclease H-like"/>
    <property type="match status" value="1"/>
</dbReference>
<proteinExistence type="predicted"/>
<keyword evidence="8" id="KW-0808">Transferase</keyword>
<dbReference type="InterPro" id="IPR036397">
    <property type="entry name" value="RNaseH_sf"/>
</dbReference>
<feature type="compositionally biased region" description="Basic residues" evidence="10">
    <location>
        <begin position="61"/>
        <end position="74"/>
    </location>
</feature>
<dbReference type="PANTHER" id="PTHR42648">
    <property type="entry name" value="TRANSPOSASE, PUTATIVE-RELATED"/>
    <property type="match status" value="1"/>
</dbReference>
<feature type="compositionally biased region" description="Low complexity" evidence="10">
    <location>
        <begin position="49"/>
        <end position="60"/>
    </location>
</feature>
<evidence type="ECO:0000256" key="3">
    <source>
        <dbReference type="ARBA" id="ARBA00022759"/>
    </source>
</evidence>
<evidence type="ECO:0000256" key="9">
    <source>
        <dbReference type="ARBA" id="ARBA00023172"/>
    </source>
</evidence>
<evidence type="ECO:0000256" key="8">
    <source>
        <dbReference type="ARBA" id="ARBA00022932"/>
    </source>
</evidence>
<evidence type="ECO:0000256" key="2">
    <source>
        <dbReference type="ARBA" id="ARBA00022723"/>
    </source>
</evidence>
<keyword evidence="13" id="KW-1185">Reference proteome</keyword>
<reference evidence="12" key="2">
    <citation type="submission" date="2022-01" db="EMBL/GenBank/DDBJ databases">
        <authorList>
            <person name="Yamashiro T."/>
            <person name="Shiraishi A."/>
            <person name="Satake H."/>
            <person name="Nakayama K."/>
        </authorList>
    </citation>
    <scope>NUCLEOTIDE SEQUENCE</scope>
</reference>
<keyword evidence="7" id="KW-0695">RNA-directed DNA polymerase</keyword>
<dbReference type="InterPro" id="IPR039537">
    <property type="entry name" value="Retrotran_Ty1/copia-like"/>
</dbReference>
<name>A0ABQ5G429_9ASTR</name>
<dbReference type="EMBL" id="BQNB010018054">
    <property type="protein sequence ID" value="GJT70184.1"/>
    <property type="molecule type" value="Genomic_DNA"/>
</dbReference>
<evidence type="ECO:0000256" key="5">
    <source>
        <dbReference type="ARBA" id="ARBA00022842"/>
    </source>
</evidence>
<keyword evidence="5" id="KW-0460">Magnesium</keyword>
<keyword evidence="1" id="KW-0540">Nuclease</keyword>
<keyword evidence="3" id="KW-0255">Endonuclease</keyword>
<keyword evidence="8" id="KW-0239">DNA-directed DNA polymerase</keyword>
<evidence type="ECO:0000256" key="6">
    <source>
        <dbReference type="ARBA" id="ARBA00022908"/>
    </source>
</evidence>
<dbReference type="Pfam" id="PF13976">
    <property type="entry name" value="gag_pre-integrs"/>
    <property type="match status" value="1"/>
</dbReference>
<evidence type="ECO:0000256" key="1">
    <source>
        <dbReference type="ARBA" id="ARBA00022722"/>
    </source>
</evidence>
<organism evidence="12 13">
    <name type="scientific">Tanacetum coccineum</name>
    <dbReference type="NCBI Taxonomy" id="301880"/>
    <lineage>
        <taxon>Eukaryota</taxon>
        <taxon>Viridiplantae</taxon>
        <taxon>Streptophyta</taxon>
        <taxon>Embryophyta</taxon>
        <taxon>Tracheophyta</taxon>
        <taxon>Spermatophyta</taxon>
        <taxon>Magnoliopsida</taxon>
        <taxon>eudicotyledons</taxon>
        <taxon>Gunneridae</taxon>
        <taxon>Pentapetalae</taxon>
        <taxon>asterids</taxon>
        <taxon>campanulids</taxon>
        <taxon>Asterales</taxon>
        <taxon>Asteraceae</taxon>
        <taxon>Asteroideae</taxon>
        <taxon>Anthemideae</taxon>
        <taxon>Anthemidinae</taxon>
        <taxon>Tanacetum</taxon>
    </lineage>
</organism>
<accession>A0ABQ5G429</accession>
<dbReference type="InterPro" id="IPR025724">
    <property type="entry name" value="GAG-pre-integrase_dom"/>
</dbReference>
<keyword evidence="4" id="KW-0378">Hydrolase</keyword>
<keyword evidence="2" id="KW-0479">Metal-binding</keyword>
<reference evidence="12" key="1">
    <citation type="journal article" date="2022" name="Int. J. Mol. Sci.">
        <title>Draft Genome of Tanacetum Coccineum: Genomic Comparison of Closely Related Tanacetum-Family Plants.</title>
        <authorList>
            <person name="Yamashiro T."/>
            <person name="Shiraishi A."/>
            <person name="Nakayama K."/>
            <person name="Satake H."/>
        </authorList>
    </citation>
    <scope>NUCLEOTIDE SEQUENCE</scope>
</reference>
<gene>
    <name evidence="12" type="ORF">Tco_1029470</name>
</gene>
<dbReference type="PANTHER" id="PTHR42648:SF11">
    <property type="entry name" value="TRANSPOSON TY4-P GAG-POL POLYPROTEIN"/>
    <property type="match status" value="1"/>
</dbReference>
<evidence type="ECO:0000259" key="11">
    <source>
        <dbReference type="Pfam" id="PF13976"/>
    </source>
</evidence>
<keyword evidence="8" id="KW-0548">Nucleotidyltransferase</keyword>